<evidence type="ECO:0000313" key="1">
    <source>
        <dbReference type="EMBL" id="SFH91915.1"/>
    </source>
</evidence>
<proteinExistence type="predicted"/>
<organism evidence="1 2">
    <name type="scientific">Halpernia frigidisoli</name>
    <dbReference type="NCBI Taxonomy" id="1125876"/>
    <lineage>
        <taxon>Bacteria</taxon>
        <taxon>Pseudomonadati</taxon>
        <taxon>Bacteroidota</taxon>
        <taxon>Flavobacteriia</taxon>
        <taxon>Flavobacteriales</taxon>
        <taxon>Weeksellaceae</taxon>
        <taxon>Chryseobacterium group</taxon>
        <taxon>Halpernia</taxon>
    </lineage>
</organism>
<dbReference type="EMBL" id="FOQT01000001">
    <property type="protein sequence ID" value="SFH91915.1"/>
    <property type="molecule type" value="Genomic_DNA"/>
</dbReference>
<sequence length="58" mass="7033">MYKYCGACYDCSDYIYLIKKDNDFFSLSTDSRSNDLTDKKFKELNPYLEILNFFKKFE</sequence>
<name>A0A1I3DZ00_9FLAO</name>
<reference evidence="1 2" key="1">
    <citation type="submission" date="2016-10" db="EMBL/GenBank/DDBJ databases">
        <authorList>
            <person name="de Groot N.N."/>
        </authorList>
    </citation>
    <scope>NUCLEOTIDE SEQUENCE [LARGE SCALE GENOMIC DNA]</scope>
    <source>
        <strain evidence="1 2">DSM 26000</strain>
    </source>
</reference>
<gene>
    <name evidence="1" type="ORF">SAMN05443292_0781</name>
</gene>
<dbReference type="AlphaFoldDB" id="A0A1I3DZ00"/>
<dbReference type="Proteomes" id="UP000198931">
    <property type="component" value="Unassembled WGS sequence"/>
</dbReference>
<evidence type="ECO:0000313" key="2">
    <source>
        <dbReference type="Proteomes" id="UP000198931"/>
    </source>
</evidence>
<protein>
    <submittedName>
        <fullName evidence="1">Uncharacterized protein</fullName>
    </submittedName>
</protein>
<accession>A0A1I3DZ00</accession>
<keyword evidence="2" id="KW-1185">Reference proteome</keyword>